<dbReference type="Gene3D" id="2.60.120.650">
    <property type="entry name" value="Cupin"/>
    <property type="match status" value="1"/>
</dbReference>
<dbReference type="Pfam" id="PF13621">
    <property type="entry name" value="Cupin_8"/>
    <property type="match status" value="1"/>
</dbReference>
<comment type="cofactor">
    <cofactor evidence="1">
        <name>Fe(2+)</name>
        <dbReference type="ChEBI" id="CHEBI:29033"/>
    </cofactor>
</comment>
<keyword evidence="8" id="KW-0489">Methyltransferase</keyword>
<name>A0A5N5TIG4_9CRUS</name>
<dbReference type="GO" id="GO:0051864">
    <property type="term" value="F:histone H3K36 demethylase activity"/>
    <property type="evidence" value="ECO:0007669"/>
    <property type="project" value="TreeGrafter"/>
</dbReference>
<organism evidence="8 9">
    <name type="scientific">Armadillidium nasatum</name>
    <dbReference type="NCBI Taxonomy" id="96803"/>
    <lineage>
        <taxon>Eukaryota</taxon>
        <taxon>Metazoa</taxon>
        <taxon>Ecdysozoa</taxon>
        <taxon>Arthropoda</taxon>
        <taxon>Crustacea</taxon>
        <taxon>Multicrustacea</taxon>
        <taxon>Malacostraca</taxon>
        <taxon>Eumalacostraca</taxon>
        <taxon>Peracarida</taxon>
        <taxon>Isopoda</taxon>
        <taxon>Oniscidea</taxon>
        <taxon>Crinocheta</taxon>
        <taxon>Armadillidiidae</taxon>
        <taxon>Armadillidium</taxon>
    </lineage>
</organism>
<gene>
    <name evidence="8" type="primary">Kdm8</name>
    <name evidence="8" type="ORF">Anas_00593</name>
</gene>
<dbReference type="PANTHER" id="PTHR12461">
    <property type="entry name" value="HYPOXIA-INDUCIBLE FACTOR 1 ALPHA INHIBITOR-RELATED"/>
    <property type="match status" value="1"/>
</dbReference>
<sequence>MLRELQDDICTHGENTEELIEKTWKVVLACDRGLLMGKPITNSPLPKVASLLNKYAVKNEDFKEIQPPEEIENFTPIETHPFPDIKVIETIALPPLQDFLLNYMEKMQPVKICGIAQEWPALTKWNFKYFSSIAGSRTVPVEIGLRYSDSDWSQKLMTINQYMRICTSEGEDKEKAYLAQHQLLDQIPELLCDIIVPDYCHMGERDPVMNAWIGPEGTITPLHHDPDHNILVQVYGHKLLLIFPESDTQFLYPFDDTILNNTSQINLEEVASKPELLETRPLLKNAKGYYLILSPGDALYIPPKWWHYVRSLSNSISVSFWWR</sequence>
<dbReference type="OrthoDB" id="47172at2759"/>
<dbReference type="SMART" id="SM00558">
    <property type="entry name" value="JmjC"/>
    <property type="match status" value="1"/>
</dbReference>
<proteinExistence type="predicted"/>
<keyword evidence="9" id="KW-1185">Reference proteome</keyword>
<evidence type="ECO:0000259" key="7">
    <source>
        <dbReference type="PROSITE" id="PS51184"/>
    </source>
</evidence>
<dbReference type="GO" id="GO:0046872">
    <property type="term" value="F:metal ion binding"/>
    <property type="evidence" value="ECO:0007669"/>
    <property type="project" value="UniProtKB-KW"/>
</dbReference>
<evidence type="ECO:0000313" key="8">
    <source>
        <dbReference type="EMBL" id="KAB7506019.1"/>
    </source>
</evidence>
<evidence type="ECO:0000256" key="6">
    <source>
        <dbReference type="ARBA" id="ARBA00023242"/>
    </source>
</evidence>
<protein>
    <submittedName>
        <fullName evidence="8">Lysine-specific demethylase 8</fullName>
    </submittedName>
</protein>
<dbReference type="PROSITE" id="PS51184">
    <property type="entry name" value="JMJC"/>
    <property type="match status" value="1"/>
</dbReference>
<comment type="subcellular location">
    <subcellularLocation>
        <location evidence="2">Nucleus</location>
    </subcellularLocation>
</comment>
<evidence type="ECO:0000256" key="1">
    <source>
        <dbReference type="ARBA" id="ARBA00001954"/>
    </source>
</evidence>
<dbReference type="InterPro" id="IPR041667">
    <property type="entry name" value="Cupin_8"/>
</dbReference>
<keyword evidence="5" id="KW-0408">Iron</keyword>
<evidence type="ECO:0000256" key="2">
    <source>
        <dbReference type="ARBA" id="ARBA00004123"/>
    </source>
</evidence>
<evidence type="ECO:0000256" key="5">
    <source>
        <dbReference type="ARBA" id="ARBA00023004"/>
    </source>
</evidence>
<dbReference type="PANTHER" id="PTHR12461:SF106">
    <property type="entry name" value="BIFUNCTIONAL PEPTIDASE AND ARGINYL-HYDROXYLASE JMJD5"/>
    <property type="match status" value="1"/>
</dbReference>
<dbReference type="EMBL" id="SEYY01001031">
    <property type="protein sequence ID" value="KAB7506019.1"/>
    <property type="molecule type" value="Genomic_DNA"/>
</dbReference>
<accession>A0A5N5TIG4</accession>
<keyword evidence="4" id="KW-0560">Oxidoreductase</keyword>
<dbReference type="SUPFAM" id="SSF51197">
    <property type="entry name" value="Clavaminate synthase-like"/>
    <property type="match status" value="1"/>
</dbReference>
<dbReference type="GO" id="GO:0005634">
    <property type="term" value="C:nucleus"/>
    <property type="evidence" value="ECO:0007669"/>
    <property type="project" value="UniProtKB-SubCell"/>
</dbReference>
<keyword evidence="3" id="KW-0479">Metal-binding</keyword>
<evidence type="ECO:0000256" key="3">
    <source>
        <dbReference type="ARBA" id="ARBA00022723"/>
    </source>
</evidence>
<dbReference type="AlphaFoldDB" id="A0A5N5TIG4"/>
<dbReference type="InterPro" id="IPR003347">
    <property type="entry name" value="JmjC_dom"/>
</dbReference>
<evidence type="ECO:0000256" key="4">
    <source>
        <dbReference type="ARBA" id="ARBA00023002"/>
    </source>
</evidence>
<dbReference type="GO" id="GO:0032259">
    <property type="term" value="P:methylation"/>
    <property type="evidence" value="ECO:0007669"/>
    <property type="project" value="UniProtKB-KW"/>
</dbReference>
<keyword evidence="8" id="KW-0808">Transferase</keyword>
<evidence type="ECO:0000313" key="9">
    <source>
        <dbReference type="Proteomes" id="UP000326759"/>
    </source>
</evidence>
<keyword evidence="6" id="KW-0539">Nucleus</keyword>
<dbReference type="Proteomes" id="UP000326759">
    <property type="component" value="Unassembled WGS sequence"/>
</dbReference>
<dbReference type="GO" id="GO:0008168">
    <property type="term" value="F:methyltransferase activity"/>
    <property type="evidence" value="ECO:0007669"/>
    <property type="project" value="UniProtKB-KW"/>
</dbReference>
<comment type="caution">
    <text evidence="8">The sequence shown here is derived from an EMBL/GenBank/DDBJ whole genome shotgun (WGS) entry which is preliminary data.</text>
</comment>
<reference evidence="8 9" key="1">
    <citation type="journal article" date="2019" name="PLoS Biol.">
        <title>Sex chromosomes control vertical transmission of feminizing Wolbachia symbionts in an isopod.</title>
        <authorList>
            <person name="Becking T."/>
            <person name="Chebbi M.A."/>
            <person name="Giraud I."/>
            <person name="Moumen B."/>
            <person name="Laverre T."/>
            <person name="Caubet Y."/>
            <person name="Peccoud J."/>
            <person name="Gilbert C."/>
            <person name="Cordaux R."/>
        </authorList>
    </citation>
    <scope>NUCLEOTIDE SEQUENCE [LARGE SCALE GENOMIC DNA]</scope>
    <source>
        <strain evidence="8">ANa2</strain>
        <tissue evidence="8">Whole body excluding digestive tract and cuticle</tissue>
    </source>
</reference>
<feature type="domain" description="JmjC" evidence="7">
    <location>
        <begin position="176"/>
        <end position="323"/>
    </location>
</feature>